<evidence type="ECO:0000259" key="3">
    <source>
        <dbReference type="PROSITE" id="PS50110"/>
    </source>
</evidence>
<evidence type="ECO:0000313" key="4">
    <source>
        <dbReference type="EMBL" id="SPF43874.1"/>
    </source>
</evidence>
<feature type="compositionally biased region" description="Low complexity" evidence="2">
    <location>
        <begin position="273"/>
        <end position="282"/>
    </location>
</feature>
<dbReference type="InterPro" id="IPR011006">
    <property type="entry name" value="CheY-like_superfamily"/>
</dbReference>
<evidence type="ECO:0000313" key="5">
    <source>
        <dbReference type="Proteomes" id="UP000238701"/>
    </source>
</evidence>
<dbReference type="PROSITE" id="PS50110">
    <property type="entry name" value="RESPONSE_REGULATORY"/>
    <property type="match status" value="1"/>
</dbReference>
<dbReference type="InterPro" id="IPR001789">
    <property type="entry name" value="Sig_transdc_resp-reg_receiver"/>
</dbReference>
<dbReference type="AlphaFoldDB" id="A0A2U3KW21"/>
<dbReference type="Gene3D" id="3.40.50.2300">
    <property type="match status" value="1"/>
</dbReference>
<feature type="region of interest" description="Disordered" evidence="2">
    <location>
        <begin position="250"/>
        <end position="288"/>
    </location>
</feature>
<organism evidence="4 5">
    <name type="scientific">Candidatus Sulfotelmatobacter kueseliae</name>
    <dbReference type="NCBI Taxonomy" id="2042962"/>
    <lineage>
        <taxon>Bacteria</taxon>
        <taxon>Pseudomonadati</taxon>
        <taxon>Acidobacteriota</taxon>
        <taxon>Terriglobia</taxon>
        <taxon>Terriglobales</taxon>
        <taxon>Candidatus Korobacteraceae</taxon>
        <taxon>Candidatus Sulfotelmatobacter</taxon>
    </lineage>
</organism>
<dbReference type="Gene3D" id="2.40.10.220">
    <property type="entry name" value="predicted glycosyltransferase like domains"/>
    <property type="match status" value="2"/>
</dbReference>
<dbReference type="InterPro" id="IPR009875">
    <property type="entry name" value="PilZ_domain"/>
</dbReference>
<name>A0A2U3KW21_9BACT</name>
<gene>
    <name evidence="4" type="ORF">SBA1_500025</name>
</gene>
<dbReference type="EMBL" id="OMOD01000145">
    <property type="protein sequence ID" value="SPF43874.1"/>
    <property type="molecule type" value="Genomic_DNA"/>
</dbReference>
<dbReference type="Pfam" id="PF07238">
    <property type="entry name" value="PilZ"/>
    <property type="match status" value="2"/>
</dbReference>
<sequence>MTLSALLVCVDESAARVLRGVLEELSIRVESCPDFARAAIRLAQDRFDVVLVDGESNQEVIGLLRESRLSRLNDATLAVVVVSGQENIREMFSQGVNFVLYKPVAYDRVRSSLRAARAAMRKEKRKSGRAAVHAHATVDYANVEQERATLVNLAQDGMSVLFGKKFPPTSKVYFQFRLPDQLTTIRLSGQVIWQDWNGRAGVQFVDVPKASRRLLDEFLSANLPSGSQRERFPDVTVEVEEPLAMATVGAAEHGGEEGQRRSQPPVAAERSGQSSEQPSEPSADADNRRAQTRYACRLGAEVYRTGTPVPHHCCLTDLSSGGCYLEVSLPFPSGSTVEILVRTYEIKLRLRGTVQASHPGYGMGVAFELKTKEERDNVKRLTDFVAATTKSS</sequence>
<feature type="modified residue" description="4-aspartylphosphate" evidence="1">
    <location>
        <position position="53"/>
    </location>
</feature>
<dbReference type="SUPFAM" id="SSF52172">
    <property type="entry name" value="CheY-like"/>
    <property type="match status" value="1"/>
</dbReference>
<dbReference type="Proteomes" id="UP000238701">
    <property type="component" value="Unassembled WGS sequence"/>
</dbReference>
<dbReference type="CDD" id="cd00156">
    <property type="entry name" value="REC"/>
    <property type="match status" value="1"/>
</dbReference>
<evidence type="ECO:0000256" key="1">
    <source>
        <dbReference type="PROSITE-ProRule" id="PRU00169"/>
    </source>
</evidence>
<keyword evidence="1" id="KW-0597">Phosphoprotein</keyword>
<proteinExistence type="predicted"/>
<dbReference type="GO" id="GO:0035438">
    <property type="term" value="F:cyclic-di-GMP binding"/>
    <property type="evidence" value="ECO:0007669"/>
    <property type="project" value="InterPro"/>
</dbReference>
<protein>
    <recommendedName>
        <fullName evidence="3">Response regulatory domain-containing protein</fullName>
    </recommendedName>
</protein>
<accession>A0A2U3KW21</accession>
<reference evidence="5" key="1">
    <citation type="submission" date="2018-02" db="EMBL/GenBank/DDBJ databases">
        <authorList>
            <person name="Hausmann B."/>
        </authorList>
    </citation>
    <scope>NUCLEOTIDE SEQUENCE [LARGE SCALE GENOMIC DNA]</scope>
    <source>
        <strain evidence="5">Peat soil MAG SbA1</strain>
    </source>
</reference>
<dbReference type="GO" id="GO:0000160">
    <property type="term" value="P:phosphorelay signal transduction system"/>
    <property type="evidence" value="ECO:0007669"/>
    <property type="project" value="InterPro"/>
</dbReference>
<feature type="domain" description="Response regulatory" evidence="3">
    <location>
        <begin position="4"/>
        <end position="117"/>
    </location>
</feature>
<dbReference type="SUPFAM" id="SSF141371">
    <property type="entry name" value="PilZ domain-like"/>
    <property type="match status" value="2"/>
</dbReference>
<evidence type="ECO:0000256" key="2">
    <source>
        <dbReference type="SAM" id="MobiDB-lite"/>
    </source>
</evidence>